<dbReference type="KEGG" id="lamb:KBB96_09670"/>
<evidence type="ECO:0000313" key="1">
    <source>
        <dbReference type="EMBL" id="QUE53148.1"/>
    </source>
</evidence>
<name>A0A975J359_9BACT</name>
<proteinExistence type="predicted"/>
<dbReference type="EMBL" id="CP073100">
    <property type="protein sequence ID" value="QUE53148.1"/>
    <property type="molecule type" value="Genomic_DNA"/>
</dbReference>
<gene>
    <name evidence="1" type="ORF">KBB96_09670</name>
</gene>
<accession>A0A975J359</accession>
<dbReference type="AlphaFoldDB" id="A0A975J359"/>
<sequence>MKTNFLALPLAAATALVCSCQEVKMKVETAGDAAFARKTFESLARGDQAVSADIDWKTLKSFGTDVGAAYVVMASEEDQRRFREGFITQFSSAFQTAGGKVEAFGGWKVIEHDATHTVVTAVSPDKILRITVNERDGKERVSGFGVTPL</sequence>
<dbReference type="Proteomes" id="UP000676169">
    <property type="component" value="Chromosome"/>
</dbReference>
<keyword evidence="2" id="KW-1185">Reference proteome</keyword>
<dbReference type="PROSITE" id="PS51257">
    <property type="entry name" value="PROKAR_LIPOPROTEIN"/>
    <property type="match status" value="1"/>
</dbReference>
<dbReference type="RefSeq" id="WP_211634492.1">
    <property type="nucleotide sequence ID" value="NZ_CP073100.1"/>
</dbReference>
<protein>
    <submittedName>
        <fullName evidence="1">Uncharacterized protein</fullName>
    </submittedName>
</protein>
<evidence type="ECO:0000313" key="2">
    <source>
        <dbReference type="Proteomes" id="UP000676169"/>
    </source>
</evidence>
<reference evidence="1" key="1">
    <citation type="submission" date="2021-04" db="EMBL/GenBank/DDBJ databases">
        <title>Luteolibacter sp. 32A isolated from the skin of an Anderson's salamander (Ambystoma andersonii).</title>
        <authorList>
            <person name="Spergser J."/>
            <person name="Busse H.-J."/>
        </authorList>
    </citation>
    <scope>NUCLEOTIDE SEQUENCE</scope>
    <source>
        <strain evidence="1">32A</strain>
    </source>
</reference>
<organism evidence="1 2">
    <name type="scientific">Luteolibacter ambystomatis</name>
    <dbReference type="NCBI Taxonomy" id="2824561"/>
    <lineage>
        <taxon>Bacteria</taxon>
        <taxon>Pseudomonadati</taxon>
        <taxon>Verrucomicrobiota</taxon>
        <taxon>Verrucomicrobiia</taxon>
        <taxon>Verrucomicrobiales</taxon>
        <taxon>Verrucomicrobiaceae</taxon>
        <taxon>Luteolibacter</taxon>
    </lineage>
</organism>